<keyword evidence="3" id="KW-1185">Reference proteome</keyword>
<dbReference type="WBParaSite" id="jg20288">
    <property type="protein sequence ID" value="jg20288"/>
    <property type="gene ID" value="jg20288"/>
</dbReference>
<evidence type="ECO:0000313" key="3">
    <source>
        <dbReference type="Proteomes" id="UP000887574"/>
    </source>
</evidence>
<feature type="region of interest" description="Disordered" evidence="2">
    <location>
        <begin position="1"/>
        <end position="25"/>
    </location>
</feature>
<proteinExistence type="predicted"/>
<feature type="coiled-coil region" evidence="1">
    <location>
        <begin position="151"/>
        <end position="178"/>
    </location>
</feature>
<evidence type="ECO:0000256" key="2">
    <source>
        <dbReference type="SAM" id="MobiDB-lite"/>
    </source>
</evidence>
<protein>
    <submittedName>
        <fullName evidence="4">Uncharacterized protein</fullName>
    </submittedName>
</protein>
<evidence type="ECO:0000313" key="4">
    <source>
        <dbReference type="WBParaSite" id="jg20288"/>
    </source>
</evidence>
<evidence type="ECO:0000256" key="1">
    <source>
        <dbReference type="SAM" id="Coils"/>
    </source>
</evidence>
<accession>A0A915DKH3</accession>
<reference evidence="4" key="1">
    <citation type="submission" date="2022-11" db="UniProtKB">
        <authorList>
            <consortium name="WormBaseParasite"/>
        </authorList>
    </citation>
    <scope>IDENTIFICATION</scope>
</reference>
<keyword evidence="1" id="KW-0175">Coiled coil</keyword>
<dbReference type="Proteomes" id="UP000887574">
    <property type="component" value="Unplaced"/>
</dbReference>
<name>A0A915DKH3_9BILA</name>
<feature type="coiled-coil region" evidence="1">
    <location>
        <begin position="224"/>
        <end position="262"/>
    </location>
</feature>
<feature type="compositionally biased region" description="Polar residues" evidence="2">
    <location>
        <begin position="1"/>
        <end position="14"/>
    </location>
</feature>
<sequence length="296" mass="33384">MSQSIEQPPQTIASTLDVEVDSDEEQDEFVVIQEPCPQPPAINDIQQVDPPMHYVQKSAPVSECGPEVADVGEGLDCGREENASVVKPALTMSSSMISGRSQNILDSMYMSMYGAPSVDNSQVEKLVEVFKGESEKNRNVLDQIFTMIADLHKEKNSNSELRNQLDTTQQQLKGTQTQLSAQMEVSRIQQEVEKKFGYQNSEYQTLLDKITRLSLALADKDTQMDYLGAEMLELKNKNKQLKEALEEAQQELNHKSSEAANQCEIINVLQEENIETNKELLANKKNIELDWTIWKL</sequence>
<dbReference type="AlphaFoldDB" id="A0A915DKH3"/>
<organism evidence="3 4">
    <name type="scientific">Ditylenchus dipsaci</name>
    <dbReference type="NCBI Taxonomy" id="166011"/>
    <lineage>
        <taxon>Eukaryota</taxon>
        <taxon>Metazoa</taxon>
        <taxon>Ecdysozoa</taxon>
        <taxon>Nematoda</taxon>
        <taxon>Chromadorea</taxon>
        <taxon>Rhabditida</taxon>
        <taxon>Tylenchina</taxon>
        <taxon>Tylenchomorpha</taxon>
        <taxon>Sphaerularioidea</taxon>
        <taxon>Anguinidae</taxon>
        <taxon>Anguininae</taxon>
        <taxon>Ditylenchus</taxon>
    </lineage>
</organism>